<dbReference type="EMBL" id="BKCJ010103294">
    <property type="protein sequence ID" value="GEX35133.1"/>
    <property type="molecule type" value="Genomic_DNA"/>
</dbReference>
<evidence type="ECO:0000313" key="1">
    <source>
        <dbReference type="EMBL" id="GEX35133.1"/>
    </source>
</evidence>
<name>A0A699H3W7_TANCI</name>
<dbReference type="InterPro" id="IPR036691">
    <property type="entry name" value="Endo/exonu/phosph_ase_sf"/>
</dbReference>
<reference evidence="1" key="1">
    <citation type="journal article" date="2019" name="Sci. Rep.">
        <title>Draft genome of Tanacetum cinerariifolium, the natural source of mosquito coil.</title>
        <authorList>
            <person name="Yamashiro T."/>
            <person name="Shiraishi A."/>
            <person name="Satake H."/>
            <person name="Nakayama K."/>
        </authorList>
    </citation>
    <scope>NUCLEOTIDE SEQUENCE</scope>
</reference>
<sequence>MNFFYNKCQKYRLDPSYEDDVATDDGVMAKEMRAEDVDLVGDFNVILDPSERSAGSSYFTAGIEDFRDCLGEIRVEDLCMPGLKFTWNKSPGRIDGLLKKLDIVMCNGAFVEQFVNSNAGFLPFVTSDHTPAVVKIPKPLKKLKFSQGDLAKKVAESRHELERVQTMMSMLKQRAKVSWLSEGDANTKFFHKTVKGNLNRNRIENVEDMEGVVFSCQLMRDQFVKHFCSVFGEAKRVKPISDPAGEAQVMIRPVSREEIKLVIFAMNDDNAPGPDGFLSKFFKASRSVIGDEVCIDIGDFFKNGRL</sequence>
<organism evidence="1">
    <name type="scientific">Tanacetum cinerariifolium</name>
    <name type="common">Dalmatian daisy</name>
    <name type="synonym">Chrysanthemum cinerariifolium</name>
    <dbReference type="NCBI Taxonomy" id="118510"/>
    <lineage>
        <taxon>Eukaryota</taxon>
        <taxon>Viridiplantae</taxon>
        <taxon>Streptophyta</taxon>
        <taxon>Embryophyta</taxon>
        <taxon>Tracheophyta</taxon>
        <taxon>Spermatophyta</taxon>
        <taxon>Magnoliopsida</taxon>
        <taxon>eudicotyledons</taxon>
        <taxon>Gunneridae</taxon>
        <taxon>Pentapetalae</taxon>
        <taxon>asterids</taxon>
        <taxon>campanulids</taxon>
        <taxon>Asterales</taxon>
        <taxon>Asteraceae</taxon>
        <taxon>Asteroideae</taxon>
        <taxon>Anthemideae</taxon>
        <taxon>Anthemidinae</taxon>
        <taxon>Tanacetum</taxon>
    </lineage>
</organism>
<dbReference type="Gene3D" id="3.60.10.10">
    <property type="entry name" value="Endonuclease/exonuclease/phosphatase"/>
    <property type="match status" value="1"/>
</dbReference>
<protein>
    <recommendedName>
        <fullName evidence="2">RNA-directed DNA polymerase, eukaryota</fullName>
    </recommendedName>
</protein>
<evidence type="ECO:0008006" key="2">
    <source>
        <dbReference type="Google" id="ProtNLM"/>
    </source>
</evidence>
<dbReference type="AlphaFoldDB" id="A0A699H3W7"/>
<dbReference type="PANTHER" id="PTHR33710">
    <property type="entry name" value="BNAC02G09200D PROTEIN"/>
    <property type="match status" value="1"/>
</dbReference>
<dbReference type="PANTHER" id="PTHR33710:SF71">
    <property type="entry name" value="ENDONUCLEASE_EXONUCLEASE_PHOSPHATASE DOMAIN-CONTAINING PROTEIN"/>
    <property type="match status" value="1"/>
</dbReference>
<accession>A0A699H3W7</accession>
<comment type="caution">
    <text evidence="1">The sequence shown here is derived from an EMBL/GenBank/DDBJ whole genome shotgun (WGS) entry which is preliminary data.</text>
</comment>
<proteinExistence type="predicted"/>
<dbReference type="SUPFAM" id="SSF56219">
    <property type="entry name" value="DNase I-like"/>
    <property type="match status" value="1"/>
</dbReference>
<gene>
    <name evidence="1" type="ORF">Tci_307108</name>
</gene>